<dbReference type="InterPro" id="IPR032359">
    <property type="entry name" value="KwaB-like"/>
</dbReference>
<dbReference type="RefSeq" id="WP_248551237.1">
    <property type="nucleotide sequence ID" value="NZ_JALPRK010000005.1"/>
</dbReference>
<dbReference type="EMBL" id="JALPRK010000005">
    <property type="protein sequence ID" value="MCK8487024.1"/>
    <property type="molecule type" value="Genomic_DNA"/>
</dbReference>
<dbReference type="Pfam" id="PF16162">
    <property type="entry name" value="KwaB"/>
    <property type="match status" value="1"/>
</dbReference>
<dbReference type="Proteomes" id="UP001139534">
    <property type="component" value="Unassembled WGS sequence"/>
</dbReference>
<name>A0A9X2BNM1_9BACL</name>
<evidence type="ECO:0000313" key="1">
    <source>
        <dbReference type="EMBL" id="MCK8487024.1"/>
    </source>
</evidence>
<protein>
    <submittedName>
        <fullName evidence="1">DUF4868 domain-containing protein</fullName>
    </submittedName>
</protein>
<organism evidence="1 2">
    <name type="scientific">Paenibacillus mellifer</name>
    <dbReference type="NCBI Taxonomy" id="2937794"/>
    <lineage>
        <taxon>Bacteria</taxon>
        <taxon>Bacillati</taxon>
        <taxon>Bacillota</taxon>
        <taxon>Bacilli</taxon>
        <taxon>Bacillales</taxon>
        <taxon>Paenibacillaceae</taxon>
        <taxon>Paenibacillus</taxon>
    </lineage>
</organism>
<comment type="caution">
    <text evidence="1">The sequence shown here is derived from an EMBL/GenBank/DDBJ whole genome shotgun (WGS) entry which is preliminary data.</text>
</comment>
<sequence>MDINHNDNLIYKLSNMSDEQLKDVDLSFHLVRLQKEADQLYQSAEIQLAPDVITWLKKNVVKSLNGLKQADETENKVFLVGDYNHEISINDQIAKFTVNEEYKELSDKVGKLTTSLSNPDPEYPEKDTKFQIVKLTFNNETAYFCYYRSIKKNSMKASSKKILVYKNASQYEFVDDTMIDLGGSIDFFIVNNYIYIVSAQRFENAFVYSDHMIERRDQNIEQIISMPFFDSEASNSKMFQESCKKYAYSRTLANINSETMAAVQKNFDARCKELSQIKENEPKDQTAKERYIAKYGILWGLFEYIDLKNRKVIFTEDASPKPLIHFFANKIVKSFVTEDYKVAVAYE</sequence>
<gene>
    <name evidence="1" type="ORF">M0651_07570</name>
</gene>
<dbReference type="AlphaFoldDB" id="A0A9X2BNM1"/>
<reference evidence="1" key="1">
    <citation type="submission" date="2022-04" db="EMBL/GenBank/DDBJ databases">
        <authorList>
            <person name="Seo M.-J."/>
        </authorList>
    </citation>
    <scope>NUCLEOTIDE SEQUENCE</scope>
    <source>
        <strain evidence="1">MBLB2552</strain>
    </source>
</reference>
<evidence type="ECO:0000313" key="2">
    <source>
        <dbReference type="Proteomes" id="UP001139534"/>
    </source>
</evidence>
<accession>A0A9X2BNM1</accession>
<proteinExistence type="predicted"/>
<keyword evidence="2" id="KW-1185">Reference proteome</keyword>